<dbReference type="GO" id="GO:0004252">
    <property type="term" value="F:serine-type endopeptidase activity"/>
    <property type="evidence" value="ECO:0007669"/>
    <property type="project" value="InterPro"/>
</dbReference>
<dbReference type="PROSITE" id="PS00022">
    <property type="entry name" value="EGF_1"/>
    <property type="match status" value="1"/>
</dbReference>
<evidence type="ECO:0000256" key="5">
    <source>
        <dbReference type="ARBA" id="ARBA00022729"/>
    </source>
</evidence>
<dbReference type="PROSITE" id="PS00135">
    <property type="entry name" value="TRYPSIN_SER"/>
    <property type="match status" value="1"/>
</dbReference>
<evidence type="ECO:0000256" key="9">
    <source>
        <dbReference type="ARBA" id="ARBA00023157"/>
    </source>
</evidence>
<dbReference type="Ensembl" id="ENSKMAT00000006456.1">
    <property type="protein sequence ID" value="ENSKMAP00000006348.1"/>
    <property type="gene ID" value="ENSKMAG00000004828.1"/>
</dbReference>
<dbReference type="GO" id="GO:0005509">
    <property type="term" value="F:calcium ion binding"/>
    <property type="evidence" value="ECO:0007669"/>
    <property type="project" value="InterPro"/>
</dbReference>
<feature type="domain" description="Peptidase S1" evidence="17">
    <location>
        <begin position="256"/>
        <end position="487"/>
    </location>
</feature>
<feature type="active site" description="Charge relay system" evidence="11">
    <location>
        <position position="342"/>
    </location>
</feature>
<dbReference type="InterPro" id="IPR033116">
    <property type="entry name" value="TRYPSIN_SER"/>
</dbReference>
<dbReference type="Gene3D" id="4.10.740.10">
    <property type="entry name" value="Coagulation Factor IX"/>
    <property type="match status" value="1"/>
</dbReference>
<feature type="active site" description="Charge relay system" evidence="11">
    <location>
        <position position="297"/>
    </location>
</feature>
<evidence type="ECO:0000256" key="3">
    <source>
        <dbReference type="ARBA" id="ARBA00022536"/>
    </source>
</evidence>
<evidence type="ECO:0000256" key="6">
    <source>
        <dbReference type="ARBA" id="ARBA00022737"/>
    </source>
</evidence>
<dbReference type="GO" id="GO:0007596">
    <property type="term" value="P:blood coagulation"/>
    <property type="evidence" value="ECO:0007669"/>
    <property type="project" value="InterPro"/>
</dbReference>
<dbReference type="Gene3D" id="2.10.25.10">
    <property type="entry name" value="Laminin"/>
    <property type="match status" value="2"/>
</dbReference>
<keyword evidence="3 12" id="KW-0245">EGF-like domain</keyword>
<evidence type="ECO:0000259" key="17">
    <source>
        <dbReference type="PROSITE" id="PS50240"/>
    </source>
</evidence>
<dbReference type="SUPFAM" id="SSF50494">
    <property type="entry name" value="Trypsin-like serine proteases"/>
    <property type="match status" value="1"/>
</dbReference>
<dbReference type="InterPro" id="IPR000294">
    <property type="entry name" value="GLA_domain"/>
</dbReference>
<dbReference type="PIRSF" id="PIRSF001143">
    <property type="entry name" value="Factor_X"/>
    <property type="match status" value="1"/>
</dbReference>
<dbReference type="InterPro" id="IPR043504">
    <property type="entry name" value="Peptidase_S1_PA_chymotrypsin"/>
</dbReference>
<dbReference type="InterPro" id="IPR012224">
    <property type="entry name" value="Pept_S1A_FX"/>
</dbReference>
<dbReference type="CDD" id="cd00190">
    <property type="entry name" value="Tryp_SPc"/>
    <property type="match status" value="1"/>
</dbReference>
<dbReference type="InterPro" id="IPR018114">
    <property type="entry name" value="TRYPSIN_HIS"/>
</dbReference>
<dbReference type="SMART" id="SM00179">
    <property type="entry name" value="EGF_CA"/>
    <property type="match status" value="1"/>
</dbReference>
<feature type="signal peptide" evidence="15">
    <location>
        <begin position="1"/>
        <end position="21"/>
    </location>
</feature>
<evidence type="ECO:0000256" key="4">
    <source>
        <dbReference type="ARBA" id="ARBA00022670"/>
    </source>
</evidence>
<dbReference type="Pfam" id="PF00008">
    <property type="entry name" value="EGF"/>
    <property type="match status" value="1"/>
</dbReference>
<evidence type="ECO:0000256" key="13">
    <source>
        <dbReference type="RuleBase" id="RU363034"/>
    </source>
</evidence>
<dbReference type="STRING" id="37003.ENSKMAP00000006348"/>
<keyword evidence="2" id="KW-0964">Secreted</keyword>
<dbReference type="InterPro" id="IPR001314">
    <property type="entry name" value="Peptidase_S1A"/>
</dbReference>
<keyword evidence="8 13" id="KW-0720">Serine protease</keyword>
<dbReference type="SUPFAM" id="SSF57196">
    <property type="entry name" value="EGF/Laminin"/>
    <property type="match status" value="2"/>
</dbReference>
<dbReference type="Gene3D" id="2.40.10.10">
    <property type="entry name" value="Trypsin-like serine proteases"/>
    <property type="match status" value="2"/>
</dbReference>
<dbReference type="InterPro" id="IPR001881">
    <property type="entry name" value="EGF-like_Ca-bd_dom"/>
</dbReference>
<dbReference type="KEGG" id="kmr:108250981"/>
<dbReference type="SMART" id="SM00181">
    <property type="entry name" value="EGF"/>
    <property type="match status" value="2"/>
</dbReference>
<dbReference type="PANTHER" id="PTHR24278">
    <property type="entry name" value="COAGULATION FACTOR"/>
    <property type="match status" value="1"/>
</dbReference>
<dbReference type="InterPro" id="IPR000742">
    <property type="entry name" value="EGF"/>
</dbReference>
<dbReference type="PROSITE" id="PS50240">
    <property type="entry name" value="TRYPSIN_DOM"/>
    <property type="match status" value="1"/>
</dbReference>
<dbReference type="RefSeq" id="XP_017296595.1">
    <property type="nucleotide sequence ID" value="XM_017441106.3"/>
</dbReference>
<evidence type="ECO:0000256" key="7">
    <source>
        <dbReference type="ARBA" id="ARBA00022801"/>
    </source>
</evidence>
<protein>
    <submittedName>
        <fullName evidence="19">Coagulation factor IX-like</fullName>
    </submittedName>
</protein>
<accession>A0A3Q2ZRA7</accession>
<feature type="region of interest" description="Disordered" evidence="14">
    <location>
        <begin position="219"/>
        <end position="245"/>
    </location>
</feature>
<keyword evidence="5 15" id="KW-0732">Signal</keyword>
<evidence type="ECO:0000313" key="19">
    <source>
        <dbReference type="Ensembl" id="ENSKMAP00000006348.1"/>
    </source>
</evidence>
<evidence type="ECO:0000256" key="15">
    <source>
        <dbReference type="SAM" id="SignalP"/>
    </source>
</evidence>
<keyword evidence="20" id="KW-1185">Reference proteome</keyword>
<evidence type="ECO:0000256" key="1">
    <source>
        <dbReference type="ARBA" id="ARBA00004613"/>
    </source>
</evidence>
<dbReference type="GO" id="GO:0006508">
    <property type="term" value="P:proteolysis"/>
    <property type="evidence" value="ECO:0007669"/>
    <property type="project" value="UniProtKB-KW"/>
</dbReference>
<dbReference type="FunFam" id="4.10.740.10:FF:000001">
    <property type="entry name" value="vitamin K-dependent protein S"/>
    <property type="match status" value="1"/>
</dbReference>
<dbReference type="InterPro" id="IPR050442">
    <property type="entry name" value="Peptidase_S1_coag_factors"/>
</dbReference>
<dbReference type="SUPFAM" id="SSF57630">
    <property type="entry name" value="GLA-domain"/>
    <property type="match status" value="1"/>
</dbReference>
<dbReference type="PRINTS" id="PR00722">
    <property type="entry name" value="CHYMOTRYPSIN"/>
</dbReference>
<keyword evidence="10" id="KW-0325">Glycoprotein</keyword>
<comment type="caution">
    <text evidence="12">Lacks conserved residue(s) required for the propagation of feature annotation.</text>
</comment>
<evidence type="ECO:0000256" key="2">
    <source>
        <dbReference type="ARBA" id="ARBA00022525"/>
    </source>
</evidence>
<organism evidence="19 20">
    <name type="scientific">Kryptolebias marmoratus</name>
    <name type="common">Mangrove killifish</name>
    <name type="synonym">Rivulus marmoratus</name>
    <dbReference type="NCBI Taxonomy" id="37003"/>
    <lineage>
        <taxon>Eukaryota</taxon>
        <taxon>Metazoa</taxon>
        <taxon>Chordata</taxon>
        <taxon>Craniata</taxon>
        <taxon>Vertebrata</taxon>
        <taxon>Euteleostomi</taxon>
        <taxon>Actinopterygii</taxon>
        <taxon>Neopterygii</taxon>
        <taxon>Teleostei</taxon>
        <taxon>Neoteleostei</taxon>
        <taxon>Acanthomorphata</taxon>
        <taxon>Ovalentaria</taxon>
        <taxon>Atherinomorphae</taxon>
        <taxon>Cyprinodontiformes</taxon>
        <taxon>Rivulidae</taxon>
        <taxon>Kryptolebias</taxon>
    </lineage>
</organism>
<dbReference type="OrthoDB" id="5918597at2759"/>
<dbReference type="AlphaFoldDB" id="A0A3Q2ZRA7"/>
<dbReference type="InterPro" id="IPR009003">
    <property type="entry name" value="Peptidase_S1_PA"/>
</dbReference>
<feature type="domain" description="Gla" evidence="18">
    <location>
        <begin position="43"/>
        <end position="89"/>
    </location>
</feature>
<dbReference type="Pfam" id="PF00594">
    <property type="entry name" value="Gla"/>
    <property type="match status" value="1"/>
</dbReference>
<dbReference type="InterPro" id="IPR001254">
    <property type="entry name" value="Trypsin_dom"/>
</dbReference>
<sequence>MFSSTALTLSALLTCCSLIQCSVFVDQPTAAQLLRSSTRRRRANSFAMEELLPGDLERECYEERCSKEEAAEIFQTHETTMEFWYRYTNLNPCQTNPCLNGGICTLDREDFLCLCPPNYKGKICDTVVSECRYRNGGCLQYCRDLAGSAEVQCDCADGFKLETDRKSCTPTVAFPCGRQKLEFSSRGRSLLDSSEDANVTMEMDSMLDYNTTDGVLEHNRTASSEESRTVNTTTSWTGGNGTEQRAQVRAELSPRIVGGNLERRGGSPWQVLIHRADGFGFCGGTLVSDRWVVSAAHCFEESADYVTIGDYDKKRLDPGEQTIKIQEVFVHPHFHSYTYDSDIALLYLAQPVLRGPTAAPACLPDNHLSGYLLRDDIRGVVTGWGATRYLWSSSRFLRKVTLPVVSHQACTASTEQVITDNMFCAGYLDANMDACSGDSGGPFVVHYRGTWFLTGVVSWGEKCAIQGKYGVYTRLGNFLNWIRDTMQRLDLNGTQSL</sequence>
<dbReference type="PROSITE" id="PS50998">
    <property type="entry name" value="GLA_2"/>
    <property type="match status" value="1"/>
</dbReference>
<feature type="disulfide bond" evidence="12">
    <location>
        <begin position="115"/>
        <end position="124"/>
    </location>
</feature>
<evidence type="ECO:0000256" key="8">
    <source>
        <dbReference type="ARBA" id="ARBA00022825"/>
    </source>
</evidence>
<dbReference type="GeneTree" id="ENSGT00940000165072"/>
<dbReference type="PANTHER" id="PTHR24278:SF25">
    <property type="entry name" value="COAGULATION FACTOR IX"/>
    <property type="match status" value="1"/>
</dbReference>
<keyword evidence="9 12" id="KW-1015">Disulfide bond</keyword>
<comment type="subcellular location">
    <subcellularLocation>
        <location evidence="1">Secreted</location>
    </subcellularLocation>
</comment>
<dbReference type="InterPro" id="IPR035972">
    <property type="entry name" value="GLA-like_dom_SF"/>
</dbReference>
<evidence type="ECO:0000256" key="14">
    <source>
        <dbReference type="SAM" id="MobiDB-lite"/>
    </source>
</evidence>
<feature type="compositionally biased region" description="Basic and acidic residues" evidence="14">
    <location>
        <begin position="219"/>
        <end position="228"/>
    </location>
</feature>
<keyword evidence="7 13" id="KW-0378">Hydrolase</keyword>
<dbReference type="Pfam" id="PF14670">
    <property type="entry name" value="FXa_inhibition"/>
    <property type="match status" value="1"/>
</dbReference>
<evidence type="ECO:0000313" key="20">
    <source>
        <dbReference type="Proteomes" id="UP000264800"/>
    </source>
</evidence>
<dbReference type="CDD" id="cd00054">
    <property type="entry name" value="EGF_CA"/>
    <property type="match status" value="1"/>
</dbReference>
<evidence type="ECO:0000259" key="16">
    <source>
        <dbReference type="PROSITE" id="PS50026"/>
    </source>
</evidence>
<dbReference type="SMART" id="SM00020">
    <property type="entry name" value="Tryp_SPc"/>
    <property type="match status" value="1"/>
</dbReference>
<dbReference type="PROSITE" id="PS00134">
    <property type="entry name" value="TRYPSIN_HIS"/>
    <property type="match status" value="1"/>
</dbReference>
<reference evidence="19" key="2">
    <citation type="submission" date="2025-09" db="UniProtKB">
        <authorList>
            <consortium name="Ensembl"/>
        </authorList>
    </citation>
    <scope>IDENTIFICATION</scope>
</reference>
<dbReference type="PROSITE" id="PS00011">
    <property type="entry name" value="GLA_1"/>
    <property type="match status" value="1"/>
</dbReference>
<dbReference type="PRINTS" id="PR00001">
    <property type="entry name" value="GLABLOOD"/>
</dbReference>
<dbReference type="Proteomes" id="UP000264800">
    <property type="component" value="Unplaced"/>
</dbReference>
<feature type="domain" description="EGF-like" evidence="16">
    <location>
        <begin position="89"/>
        <end position="125"/>
    </location>
</feature>
<reference evidence="19" key="1">
    <citation type="submission" date="2025-08" db="UniProtKB">
        <authorList>
            <consortium name="Ensembl"/>
        </authorList>
    </citation>
    <scope>IDENTIFICATION</scope>
</reference>
<name>A0A3Q2ZRA7_KRYMA</name>
<feature type="active site" description="Charge relay system" evidence="11">
    <location>
        <position position="439"/>
    </location>
</feature>
<dbReference type="SMART" id="SM00069">
    <property type="entry name" value="GLA"/>
    <property type="match status" value="1"/>
</dbReference>
<keyword evidence="4 13" id="KW-0645">Protease</keyword>
<dbReference type="GO" id="GO:0005615">
    <property type="term" value="C:extracellular space"/>
    <property type="evidence" value="ECO:0007669"/>
    <property type="project" value="TreeGrafter"/>
</dbReference>
<dbReference type="GeneID" id="108250981"/>
<dbReference type="InterPro" id="IPR017857">
    <property type="entry name" value="Coagulation_fac-like_Gla_dom"/>
</dbReference>
<proteinExistence type="predicted"/>
<dbReference type="FunFam" id="2.40.10.10:FF:000120">
    <property type="entry name" value="Putative serine protease"/>
    <property type="match status" value="1"/>
</dbReference>
<keyword evidence="6" id="KW-0677">Repeat</keyword>
<dbReference type="OMA" id="VPYHNTW"/>
<dbReference type="FunFam" id="2.10.25.10:FF:000095">
    <property type="entry name" value="Notch, isoform B"/>
    <property type="match status" value="1"/>
</dbReference>
<dbReference type="PROSITE" id="PS50026">
    <property type="entry name" value="EGF_3"/>
    <property type="match status" value="1"/>
</dbReference>
<evidence type="ECO:0000256" key="11">
    <source>
        <dbReference type="PIRSR" id="PIRSR001143-1"/>
    </source>
</evidence>
<evidence type="ECO:0000259" key="18">
    <source>
        <dbReference type="PROSITE" id="PS50998"/>
    </source>
</evidence>
<feature type="chain" id="PRO_5018754433" evidence="15">
    <location>
        <begin position="22"/>
        <end position="497"/>
    </location>
</feature>
<evidence type="ECO:0000256" key="12">
    <source>
        <dbReference type="PROSITE-ProRule" id="PRU00076"/>
    </source>
</evidence>
<dbReference type="Pfam" id="PF00089">
    <property type="entry name" value="Trypsin"/>
    <property type="match status" value="1"/>
</dbReference>
<evidence type="ECO:0000256" key="10">
    <source>
        <dbReference type="ARBA" id="ARBA00023180"/>
    </source>
</evidence>